<dbReference type="RefSeq" id="WP_142006510.1">
    <property type="nucleotide sequence ID" value="NZ_CAJTBP010000001.1"/>
</dbReference>
<dbReference type="InterPro" id="IPR037673">
    <property type="entry name" value="MSC/AndL"/>
</dbReference>
<keyword evidence="7 9" id="KW-0472">Membrane</keyword>
<dbReference type="GO" id="GO:0016020">
    <property type="term" value="C:membrane"/>
    <property type="evidence" value="ECO:0007669"/>
    <property type="project" value="UniProtKB-SubCell"/>
</dbReference>
<dbReference type="SUPFAM" id="SSF81330">
    <property type="entry name" value="Gated mechanosensitive channel"/>
    <property type="match status" value="1"/>
</dbReference>
<dbReference type="InterPro" id="IPR036019">
    <property type="entry name" value="MscL_channel"/>
</dbReference>
<sequence>MKGFKEFLFRGNVVELAVAVVIGSAFANVVDKFVSSIITPLLNSFGGANTQGWGFEIKSGQANTLVNLSAIVNALIVFLMTAAVVYFLLILPMNKLQERRKAGVEDPIEPTELELLAEIRDELRARR</sequence>
<evidence type="ECO:0000256" key="6">
    <source>
        <dbReference type="ARBA" id="ARBA00023065"/>
    </source>
</evidence>
<comment type="subcellular location">
    <subcellularLocation>
        <location evidence="1">Membrane</location>
        <topology evidence="1">Multi-pass membrane protein</topology>
    </subcellularLocation>
</comment>
<evidence type="ECO:0000313" key="10">
    <source>
        <dbReference type="EMBL" id="TQL34322.1"/>
    </source>
</evidence>
<dbReference type="Gene3D" id="1.10.1200.120">
    <property type="entry name" value="Large-conductance mechanosensitive channel, MscL, domain 1"/>
    <property type="match status" value="1"/>
</dbReference>
<evidence type="ECO:0000256" key="4">
    <source>
        <dbReference type="ARBA" id="ARBA00022692"/>
    </source>
</evidence>
<dbReference type="AlphaFoldDB" id="A0A542XES2"/>
<dbReference type="PRINTS" id="PR01264">
    <property type="entry name" value="MECHCHANNEL"/>
</dbReference>
<dbReference type="PANTHER" id="PTHR30266:SF2">
    <property type="entry name" value="LARGE-CONDUCTANCE MECHANOSENSITIVE CHANNEL"/>
    <property type="match status" value="1"/>
</dbReference>
<accession>A0A542XES2</accession>
<dbReference type="Pfam" id="PF01741">
    <property type="entry name" value="MscL"/>
    <property type="match status" value="1"/>
</dbReference>
<feature type="transmembrane region" description="Helical" evidence="9">
    <location>
        <begin position="70"/>
        <end position="91"/>
    </location>
</feature>
<dbReference type="PANTHER" id="PTHR30266">
    <property type="entry name" value="MECHANOSENSITIVE CHANNEL MSCL"/>
    <property type="match status" value="1"/>
</dbReference>
<evidence type="ECO:0000313" key="11">
    <source>
        <dbReference type="Proteomes" id="UP000318336"/>
    </source>
</evidence>
<dbReference type="Proteomes" id="UP000318336">
    <property type="component" value="Unassembled WGS sequence"/>
</dbReference>
<dbReference type="EMBL" id="VFOK01000001">
    <property type="protein sequence ID" value="TQL34322.1"/>
    <property type="molecule type" value="Genomic_DNA"/>
</dbReference>
<evidence type="ECO:0000256" key="9">
    <source>
        <dbReference type="SAM" id="Phobius"/>
    </source>
</evidence>
<proteinExistence type="predicted"/>
<evidence type="ECO:0000256" key="7">
    <source>
        <dbReference type="ARBA" id="ARBA00023136"/>
    </source>
</evidence>
<dbReference type="InterPro" id="IPR001185">
    <property type="entry name" value="MS_channel"/>
</dbReference>
<evidence type="ECO:0000256" key="2">
    <source>
        <dbReference type="ARBA" id="ARBA00022448"/>
    </source>
</evidence>
<evidence type="ECO:0000256" key="1">
    <source>
        <dbReference type="ARBA" id="ARBA00004141"/>
    </source>
</evidence>
<keyword evidence="6" id="KW-0406">Ion transport</keyword>
<keyword evidence="5 9" id="KW-1133">Transmembrane helix</keyword>
<evidence type="ECO:0000256" key="3">
    <source>
        <dbReference type="ARBA" id="ARBA00022475"/>
    </source>
</evidence>
<feature type="transmembrane region" description="Helical" evidence="9">
    <location>
        <begin position="7"/>
        <end position="27"/>
    </location>
</feature>
<organism evidence="10 11">
    <name type="scientific">Barrientosiimonas humi</name>
    <dbReference type="NCBI Taxonomy" id="999931"/>
    <lineage>
        <taxon>Bacteria</taxon>
        <taxon>Bacillati</taxon>
        <taxon>Actinomycetota</taxon>
        <taxon>Actinomycetes</taxon>
        <taxon>Micrococcales</taxon>
        <taxon>Dermacoccaceae</taxon>
        <taxon>Barrientosiimonas</taxon>
    </lineage>
</organism>
<keyword evidence="4 9" id="KW-0812">Transmembrane</keyword>
<name>A0A542XES2_9MICO</name>
<evidence type="ECO:0000256" key="8">
    <source>
        <dbReference type="ARBA" id="ARBA00023303"/>
    </source>
</evidence>
<keyword evidence="8" id="KW-0407">Ion channel</keyword>
<dbReference type="NCBIfam" id="TIGR00220">
    <property type="entry name" value="mscL"/>
    <property type="match status" value="1"/>
</dbReference>
<gene>
    <name evidence="10" type="ORF">FB554_2488</name>
</gene>
<dbReference type="OrthoDB" id="9810350at2"/>
<reference evidence="10 11" key="1">
    <citation type="submission" date="2019-06" db="EMBL/GenBank/DDBJ databases">
        <title>Sequencing the genomes of 1000 actinobacteria strains.</title>
        <authorList>
            <person name="Klenk H.-P."/>
        </authorList>
    </citation>
    <scope>NUCLEOTIDE SEQUENCE [LARGE SCALE GENOMIC DNA]</scope>
    <source>
        <strain evidence="10 11">DSM 24617</strain>
    </source>
</reference>
<evidence type="ECO:0000256" key="5">
    <source>
        <dbReference type="ARBA" id="ARBA00022989"/>
    </source>
</evidence>
<keyword evidence="11" id="KW-1185">Reference proteome</keyword>
<keyword evidence="3" id="KW-1003">Cell membrane</keyword>
<protein>
    <submittedName>
        <fullName evidence="10">Large conductance mechanosensitive channel</fullName>
    </submittedName>
</protein>
<dbReference type="GO" id="GO:0008381">
    <property type="term" value="F:mechanosensitive monoatomic ion channel activity"/>
    <property type="evidence" value="ECO:0007669"/>
    <property type="project" value="InterPro"/>
</dbReference>
<comment type="caution">
    <text evidence="10">The sequence shown here is derived from an EMBL/GenBank/DDBJ whole genome shotgun (WGS) entry which is preliminary data.</text>
</comment>
<keyword evidence="2" id="KW-0813">Transport</keyword>